<gene>
    <name evidence="3" type="ORF">KFE25_000644</name>
</gene>
<feature type="region of interest" description="Disordered" evidence="1">
    <location>
        <begin position="234"/>
        <end position="256"/>
    </location>
</feature>
<dbReference type="EMBL" id="JAGTXO010000006">
    <property type="protein sequence ID" value="KAG8467328.1"/>
    <property type="molecule type" value="Genomic_DNA"/>
</dbReference>
<dbReference type="OMA" id="RCRMEIG"/>
<protein>
    <submittedName>
        <fullName evidence="3">Uncharacterized protein</fullName>
    </submittedName>
</protein>
<evidence type="ECO:0000256" key="2">
    <source>
        <dbReference type="SAM" id="SignalP"/>
    </source>
</evidence>
<evidence type="ECO:0000256" key="1">
    <source>
        <dbReference type="SAM" id="MobiDB-lite"/>
    </source>
</evidence>
<feature type="signal peptide" evidence="2">
    <location>
        <begin position="1"/>
        <end position="19"/>
    </location>
</feature>
<dbReference type="AlphaFoldDB" id="A0A8J5XHE5"/>
<organism evidence="3 4">
    <name type="scientific">Diacronema lutheri</name>
    <name type="common">Unicellular marine alga</name>
    <name type="synonym">Monochrysis lutheri</name>
    <dbReference type="NCBI Taxonomy" id="2081491"/>
    <lineage>
        <taxon>Eukaryota</taxon>
        <taxon>Haptista</taxon>
        <taxon>Haptophyta</taxon>
        <taxon>Pavlovophyceae</taxon>
        <taxon>Pavlovales</taxon>
        <taxon>Pavlovaceae</taxon>
        <taxon>Diacronema</taxon>
    </lineage>
</organism>
<keyword evidence="2" id="KW-0732">Signal</keyword>
<comment type="caution">
    <text evidence="3">The sequence shown here is derived from an EMBL/GenBank/DDBJ whole genome shotgun (WGS) entry which is preliminary data.</text>
</comment>
<keyword evidence="4" id="KW-1185">Reference proteome</keyword>
<name>A0A8J5XHE5_DIALT</name>
<accession>A0A8J5XHE5</accession>
<sequence length="256" mass="26269">MRTLGRALLLAVTFAAATSLDAGAPAPRRAAPRRPAHVRRAAARLALSPLGGASDALPPAGGLMNAMLGGAWDNRTAVDACDALDRLARGSSSRLAALGSGAPPPPPPPARVRSALDTAAFAPASAAAAAAADADADALLERARQRRAGELEAENAKEIATTLKMAALWPTPTGRLSELLRIEPLMSRTTSLGRRYHALLADAYEALGQRERARGVRRLAGLAVDGSAPMVGLGEIEPGANPEMSKLFSSGGDPLN</sequence>
<dbReference type="Proteomes" id="UP000751190">
    <property type="component" value="Unassembled WGS sequence"/>
</dbReference>
<reference evidence="3" key="1">
    <citation type="submission" date="2021-05" db="EMBL/GenBank/DDBJ databases">
        <title>The genome of the haptophyte Pavlova lutheri (Diacronema luteri, Pavlovales) - a model for lipid biosynthesis in eukaryotic algae.</title>
        <authorList>
            <person name="Hulatt C.J."/>
            <person name="Posewitz M.C."/>
        </authorList>
    </citation>
    <scope>NUCLEOTIDE SEQUENCE</scope>
    <source>
        <strain evidence="3">NIVA-4/92</strain>
    </source>
</reference>
<evidence type="ECO:0000313" key="4">
    <source>
        <dbReference type="Proteomes" id="UP000751190"/>
    </source>
</evidence>
<evidence type="ECO:0000313" key="3">
    <source>
        <dbReference type="EMBL" id="KAG8467328.1"/>
    </source>
</evidence>
<proteinExistence type="predicted"/>
<feature type="chain" id="PRO_5035192065" evidence="2">
    <location>
        <begin position="20"/>
        <end position="256"/>
    </location>
</feature>